<dbReference type="EMBL" id="AL645882">
    <property type="protein sequence ID" value="CAB52943.1"/>
    <property type="molecule type" value="Genomic_DNA"/>
</dbReference>
<name>Q9S1W4_STRCO</name>
<dbReference type="PaxDb" id="100226-SCO0028"/>
<evidence type="ECO:0000313" key="1">
    <source>
        <dbReference type="EMBL" id="CAB52943.1"/>
    </source>
</evidence>
<dbReference type="Proteomes" id="UP000001973">
    <property type="component" value="Chromosome"/>
</dbReference>
<protein>
    <submittedName>
        <fullName evidence="1">Uncharacterized protein</fullName>
    </submittedName>
</protein>
<proteinExistence type="predicted"/>
<dbReference type="AlphaFoldDB" id="Q9S1W4"/>
<evidence type="ECO:0000313" key="2">
    <source>
        <dbReference type="Proteomes" id="UP000001973"/>
    </source>
</evidence>
<dbReference type="KEGG" id="sco:SCO0028"/>
<dbReference type="EMBL" id="AL939104">
    <property type="protein sequence ID" value="CAB52943.1"/>
    <property type="molecule type" value="Genomic_DNA"/>
</dbReference>
<reference evidence="1 2" key="1">
    <citation type="journal article" date="1996" name="Mol. Microbiol.">
        <title>A set of ordered cosmids and a detailed genetic and physical map for the 8 Mb Streptomyces coelicolor A3(2) chromosome.</title>
        <authorList>
            <person name="Redenbach M."/>
            <person name="Kieser H.M."/>
            <person name="Denapaite D."/>
            <person name="Eichner A."/>
            <person name="Cullum J."/>
            <person name="Kinashi H."/>
            <person name="Hopwood D.A."/>
        </authorList>
    </citation>
    <scope>NUCLEOTIDE SEQUENCE [LARGE SCALE GENOMIC DNA]</scope>
    <source>
        <strain evidence="2">ATCC BAA-471 / A3(2) / M145</strain>
    </source>
</reference>
<gene>
    <name evidence="1" type="ordered locus">SCO0028</name>
    <name evidence="1" type="ORF">SCJ4.09c</name>
</gene>
<reference evidence="1 2" key="2">
    <citation type="journal article" date="2002" name="Nature">
        <title>Complete genome sequence of the model actinomycete Streptomyces coelicolor A3(2).</title>
        <authorList>
            <person name="Bentley S.D."/>
            <person name="Chater K.F."/>
            <person name="Cerdeno-Tarraga A.M."/>
            <person name="Challis G.L."/>
            <person name="Thomson N.R."/>
            <person name="James K.D."/>
            <person name="Harris D.E."/>
            <person name="Quail M.A."/>
            <person name="Kieser H."/>
            <person name="Harper D."/>
            <person name="Bateman A."/>
            <person name="Brown S."/>
            <person name="Chandra G."/>
            <person name="Chen C.W."/>
            <person name="Collins M."/>
            <person name="Cronin A."/>
            <person name="Fraser A."/>
            <person name="Goble A."/>
            <person name="Hidalgo J."/>
            <person name="Hornsby T."/>
            <person name="Howarth S."/>
            <person name="Huang C.H."/>
            <person name="Kieser T."/>
            <person name="Larke L."/>
            <person name="Murphy L."/>
            <person name="Oliver K."/>
            <person name="O'Neil S."/>
            <person name="Rabbinowitsch E."/>
            <person name="Rajandream M.A."/>
            <person name="Rutherford K."/>
            <person name="Rutter S."/>
            <person name="Seeger K."/>
            <person name="Saunders D."/>
            <person name="Sharp S."/>
            <person name="Squares R."/>
            <person name="Squares S."/>
            <person name="Taylor K."/>
            <person name="Warren T."/>
            <person name="Wietzorrek A."/>
            <person name="Woodward J."/>
            <person name="Barrell B.G."/>
            <person name="Parkhill J."/>
            <person name="Hopwood D.A."/>
        </authorList>
    </citation>
    <scope>NUCLEOTIDE SEQUENCE [LARGE SCALE GENOMIC DNA]</scope>
    <source>
        <strain evidence="2">ATCC BAA-471 / A3(2) / M145</strain>
    </source>
</reference>
<keyword evidence="2" id="KW-1185">Reference proteome</keyword>
<dbReference type="PATRIC" id="fig|100226.15.peg.24"/>
<dbReference type="InParanoid" id="Q9S1W4"/>
<organism evidence="1 2">
    <name type="scientific">Streptomyces coelicolor (strain ATCC BAA-471 / A3(2) / M145)</name>
    <dbReference type="NCBI Taxonomy" id="100226"/>
    <lineage>
        <taxon>Bacteria</taxon>
        <taxon>Bacillati</taxon>
        <taxon>Actinomycetota</taxon>
        <taxon>Actinomycetes</taxon>
        <taxon>Kitasatosporales</taxon>
        <taxon>Streptomycetaceae</taxon>
        <taxon>Streptomyces</taxon>
        <taxon>Streptomyces albidoflavus group</taxon>
    </lineage>
</organism>
<dbReference type="PIR" id="T37092">
    <property type="entry name" value="T37092"/>
</dbReference>
<accession>Q9S1W4</accession>
<dbReference type="STRING" id="100226.gene:17757621"/>
<sequence length="47" mass="5152">MRRCGRAVQWLPGRVDSRQGVRLDGGPQPCPVQQQLGCQFGRSVSIA</sequence>
<dbReference type="HOGENOM" id="CLU_3173530_0_0_11"/>